<feature type="domain" description="CHAT" evidence="3">
    <location>
        <begin position="490"/>
        <end position="789"/>
    </location>
</feature>
<proteinExistence type="predicted"/>
<dbReference type="PATRIC" id="fig|111780.3.peg.1232"/>
<feature type="compositionally biased region" description="Polar residues" evidence="1">
    <location>
        <begin position="291"/>
        <end position="303"/>
    </location>
</feature>
<dbReference type="AlphaFoldDB" id="K9XRP5"/>
<dbReference type="RefSeq" id="WP_015192427.1">
    <property type="nucleotide sequence ID" value="NC_019748.1"/>
</dbReference>
<dbReference type="Pfam" id="PF12770">
    <property type="entry name" value="CHAT"/>
    <property type="match status" value="1"/>
</dbReference>
<feature type="compositionally biased region" description="Basic and acidic residues" evidence="1">
    <location>
        <begin position="319"/>
        <end position="330"/>
    </location>
</feature>
<dbReference type="HOGENOM" id="CLU_019562_0_0_3"/>
<feature type="compositionally biased region" description="Polar residues" evidence="1">
    <location>
        <begin position="426"/>
        <end position="449"/>
    </location>
</feature>
<name>K9XRP5_STAC7</name>
<dbReference type="InterPro" id="IPR024983">
    <property type="entry name" value="CHAT_dom"/>
</dbReference>
<evidence type="ECO:0000256" key="2">
    <source>
        <dbReference type="SAM" id="SignalP"/>
    </source>
</evidence>
<dbReference type="PANTHER" id="PTHR10098">
    <property type="entry name" value="RAPSYN-RELATED"/>
    <property type="match status" value="1"/>
</dbReference>
<evidence type="ECO:0000313" key="4">
    <source>
        <dbReference type="EMBL" id="AFZ34754.1"/>
    </source>
</evidence>
<dbReference type="eggNOG" id="COG4995">
    <property type="taxonomic scope" value="Bacteria"/>
</dbReference>
<feature type="compositionally biased region" description="Acidic residues" evidence="1">
    <location>
        <begin position="309"/>
        <end position="318"/>
    </location>
</feature>
<sequence>MKLSHLILQISLISSSIIVLADSVLPQTGNMSDITGPNPVEVIPNQPSSTDNTTVVEQEPNVETPTTQTPTQPEVVETPATETSTQPEVVENPATTETPTQPEVVETPTTQTPTQPEVVETPATTETPTQPEVVETPTTQTPTQPEVVETPATTETPTQPEVVETPTTQTPTQPEVVENPATETSTQPEVVENPATETPTQPEVVETPATETPTQPEVVENPATTETPTQPEVVENPATTETPTQPEVVENPATTETPTQPNIKSPGNSNQDNLADTDEENLTSDIDSKTETNTTERSNQSLTQKEESETSAETEEVAEQEKKPEEKSENNQKQSDFEGEIDRLAYEVQVQQSTPEIAIQLQEELQATQLVGYSGTQLYGQTPSVQEISQRLGQLWQQTGKKAAFINISVQSNQLEAFAVLPSLPESASNPNSETASNKNNSNKWSQPRQPLALRRTVHDTSRQTVLDTAKKFRSEIGNSRKINQTNYLKTSQQLYQWLIAPLEAELKANQVDVLVFSMDSGLRLIPIAALYDGKQFLIEKYAVALVPSFGLTDTRYVDVSQSPILAMGASKFKDQFPLPTMPIELQNVISNPRQGELFLNEQFTVNNFKTQNLRARPFRIIHLGTHAEFLAGEFQDSYIQFYDQKLKLPQLREISDELGWNTTQSAPVELLVLSACQTAIGNEKAELGFAGLAVQAGVKSTLASLWYVSDLGTLALMSEFYDELSDSLIKAEALRQTQLKMLKGQVVVDNGKLQLSNGNSLELPAEFPKGNLSFSHPYFWSSFTLVGNWN</sequence>
<dbReference type="EMBL" id="CP003653">
    <property type="protein sequence ID" value="AFZ34754.1"/>
    <property type="molecule type" value="Genomic_DNA"/>
</dbReference>
<evidence type="ECO:0000256" key="1">
    <source>
        <dbReference type="SAM" id="MobiDB-lite"/>
    </source>
</evidence>
<keyword evidence="5" id="KW-1185">Reference proteome</keyword>
<feature type="signal peptide" evidence="2">
    <location>
        <begin position="1"/>
        <end position="21"/>
    </location>
</feature>
<protein>
    <submittedName>
        <fullName evidence="4">Filamentous hemagglutinin outer membrane protein</fullName>
    </submittedName>
</protein>
<evidence type="ECO:0000313" key="5">
    <source>
        <dbReference type="Proteomes" id="UP000010473"/>
    </source>
</evidence>
<dbReference type="Proteomes" id="UP000010473">
    <property type="component" value="Chromosome"/>
</dbReference>
<feature type="compositionally biased region" description="Low complexity" evidence="1">
    <location>
        <begin position="93"/>
        <end position="178"/>
    </location>
</feature>
<feature type="region of interest" description="Disordered" evidence="1">
    <location>
        <begin position="43"/>
        <end position="336"/>
    </location>
</feature>
<dbReference type="PANTHER" id="PTHR10098:SF112">
    <property type="entry name" value="SLR0380 PROTEIN"/>
    <property type="match status" value="1"/>
</dbReference>
<feature type="region of interest" description="Disordered" evidence="1">
    <location>
        <begin position="426"/>
        <end position="453"/>
    </location>
</feature>
<dbReference type="KEGG" id="scs:Sta7437_1183"/>
<gene>
    <name evidence="4" type="ordered locus">Sta7437_1183</name>
</gene>
<reference evidence="5" key="1">
    <citation type="journal article" date="2013" name="Proc. Natl. Acad. Sci. U.S.A.">
        <title>Improving the coverage of the cyanobacterial phylum using diversity-driven genome sequencing.</title>
        <authorList>
            <person name="Shih P.M."/>
            <person name="Wu D."/>
            <person name="Latifi A."/>
            <person name="Axen S.D."/>
            <person name="Fewer D.P."/>
            <person name="Talla E."/>
            <person name="Calteau A."/>
            <person name="Cai F."/>
            <person name="Tandeau de Marsac N."/>
            <person name="Rippka R."/>
            <person name="Herdman M."/>
            <person name="Sivonen K."/>
            <person name="Coursin T."/>
            <person name="Laurent T."/>
            <person name="Goodwin L."/>
            <person name="Nolan M."/>
            <person name="Davenport K.W."/>
            <person name="Han C.S."/>
            <person name="Rubin E.M."/>
            <person name="Eisen J.A."/>
            <person name="Woyke T."/>
            <person name="Gugger M."/>
            <person name="Kerfeld C.A."/>
        </authorList>
    </citation>
    <scope>NUCLEOTIDE SEQUENCE [LARGE SCALE GENOMIC DNA]</scope>
    <source>
        <strain evidence="5">ATCC 29371 / PCC 7437</strain>
    </source>
</reference>
<feature type="compositionally biased region" description="Low complexity" evidence="1">
    <location>
        <begin position="194"/>
        <end position="252"/>
    </location>
</feature>
<feature type="compositionally biased region" description="Low complexity" evidence="1">
    <location>
        <begin position="53"/>
        <end position="83"/>
    </location>
</feature>
<feature type="compositionally biased region" description="Polar residues" evidence="1">
    <location>
        <begin position="253"/>
        <end position="274"/>
    </location>
</feature>
<keyword evidence="2" id="KW-0732">Signal</keyword>
<accession>K9XRP5</accession>
<evidence type="ECO:0000259" key="3">
    <source>
        <dbReference type="Pfam" id="PF12770"/>
    </source>
</evidence>
<dbReference type="STRING" id="111780.Sta7437_1183"/>
<organism evidence="4 5">
    <name type="scientific">Stanieria cyanosphaera (strain ATCC 29371 / PCC 7437)</name>
    <dbReference type="NCBI Taxonomy" id="111780"/>
    <lineage>
        <taxon>Bacteria</taxon>
        <taxon>Bacillati</taxon>
        <taxon>Cyanobacteriota</taxon>
        <taxon>Cyanophyceae</taxon>
        <taxon>Pleurocapsales</taxon>
        <taxon>Dermocarpellaceae</taxon>
        <taxon>Stanieria</taxon>
    </lineage>
</organism>
<feature type="chain" id="PRO_5003938516" evidence="2">
    <location>
        <begin position="22"/>
        <end position="791"/>
    </location>
</feature>
<dbReference type="OrthoDB" id="433405at2"/>